<reference evidence="12" key="1">
    <citation type="submission" date="2016-03" db="EMBL/GenBank/DDBJ databases">
        <authorList>
            <person name="Ploux O."/>
        </authorList>
    </citation>
    <scope>NUCLEOTIDE SEQUENCE [LARGE SCALE GENOMIC DNA]</scope>
    <source>
        <strain evidence="12">UK7</strain>
    </source>
</reference>
<comment type="function">
    <text evidence="8">Component of the signal peptidase complex (SPC) which catalyzes the cleavage of N-terminal signal sequences from nascent proteins as they are translocated into the lumen of the endoplasmic reticulum. Enhances the enzymatic activity of SPC and facilitates the interactions between different components of the translocation site.</text>
</comment>
<evidence type="ECO:0000313" key="11">
    <source>
        <dbReference type="EMBL" id="CZS88961.1"/>
    </source>
</evidence>
<evidence type="ECO:0000256" key="3">
    <source>
        <dbReference type="ARBA" id="ARBA00017057"/>
    </source>
</evidence>
<feature type="transmembrane region" description="Helical" evidence="10">
    <location>
        <begin position="91"/>
        <end position="107"/>
    </location>
</feature>
<keyword evidence="6 10" id="KW-1133">Transmembrane helix</keyword>
<dbReference type="PANTHER" id="PTHR13085">
    <property type="entry name" value="MICROSOMAL SIGNAL PEPTIDASE 25 KDA SUBUNIT"/>
    <property type="match status" value="1"/>
</dbReference>
<dbReference type="FunCoup" id="A0A1E1JTF1">
    <property type="interactions" value="78"/>
</dbReference>
<sequence>MARNANSVRSESSVQDTFTQPRLAHIVPLRDTSSSSTPTPLTTTIANMATSQERISVHSLADLKNTSDDAIPAYLNSLSFVQSHTLTDTRLVIGYSAFIICAATFYWDYTFGFDSTKHYTAAAVLIYTLLNGALTFWIWGVEKGTVYIGTNKAGEKIQVASKTEKHVPIYQLTVTVWAKREKGAGKVVSIRKPFTQWFDKKGFFVVLPFQQMIASAVDAVGKLDPGKVVKKEKKVVSVEEGEEGKSMDDKWASLLAESSGVSVAGGEETGTPKGSKKRSKKTT</sequence>
<evidence type="ECO:0000256" key="6">
    <source>
        <dbReference type="ARBA" id="ARBA00022989"/>
    </source>
</evidence>
<evidence type="ECO:0000256" key="2">
    <source>
        <dbReference type="ARBA" id="ARBA00007324"/>
    </source>
</evidence>
<keyword evidence="4 10" id="KW-0812">Transmembrane</keyword>
<comment type="caution">
    <text evidence="11">The sequence shown here is derived from an EMBL/GenBank/DDBJ whole genome shotgun (WGS) entry which is preliminary data.</text>
</comment>
<evidence type="ECO:0000256" key="4">
    <source>
        <dbReference type="ARBA" id="ARBA00022692"/>
    </source>
</evidence>
<evidence type="ECO:0000256" key="10">
    <source>
        <dbReference type="SAM" id="Phobius"/>
    </source>
</evidence>
<proteinExistence type="inferred from homology"/>
<organism evidence="11 12">
    <name type="scientific">Rhynchosporium graminicola</name>
    <dbReference type="NCBI Taxonomy" id="2792576"/>
    <lineage>
        <taxon>Eukaryota</taxon>
        <taxon>Fungi</taxon>
        <taxon>Dikarya</taxon>
        <taxon>Ascomycota</taxon>
        <taxon>Pezizomycotina</taxon>
        <taxon>Leotiomycetes</taxon>
        <taxon>Helotiales</taxon>
        <taxon>Ploettnerulaceae</taxon>
        <taxon>Rhynchosporium</taxon>
    </lineage>
</organism>
<evidence type="ECO:0000256" key="1">
    <source>
        <dbReference type="ARBA" id="ARBA00004477"/>
    </source>
</evidence>
<dbReference type="Pfam" id="PF06703">
    <property type="entry name" value="SPC25"/>
    <property type="match status" value="1"/>
</dbReference>
<evidence type="ECO:0000256" key="8">
    <source>
        <dbReference type="ARBA" id="ARBA00045608"/>
    </source>
</evidence>
<dbReference type="Proteomes" id="UP000178129">
    <property type="component" value="Unassembled WGS sequence"/>
</dbReference>
<protein>
    <recommendedName>
        <fullName evidence="3">Signal peptidase complex subunit 2</fullName>
    </recommendedName>
</protein>
<gene>
    <name evidence="11" type="ORF">RCO7_04631</name>
</gene>
<dbReference type="InterPro" id="IPR009582">
    <property type="entry name" value="Spc2/SPCS2"/>
</dbReference>
<dbReference type="AlphaFoldDB" id="A0A1E1JTF1"/>
<dbReference type="InParanoid" id="A0A1E1JTF1"/>
<comment type="similarity">
    <text evidence="2">Belongs to the SPCS2 family.</text>
</comment>
<evidence type="ECO:0000256" key="9">
    <source>
        <dbReference type="SAM" id="MobiDB-lite"/>
    </source>
</evidence>
<dbReference type="GO" id="GO:0045047">
    <property type="term" value="P:protein targeting to ER"/>
    <property type="evidence" value="ECO:0007669"/>
    <property type="project" value="TreeGrafter"/>
</dbReference>
<feature type="region of interest" description="Disordered" evidence="9">
    <location>
        <begin position="258"/>
        <end position="283"/>
    </location>
</feature>
<name>A0A1E1JTF1_9HELO</name>
<accession>A0A1E1JTF1</accession>
<comment type="subcellular location">
    <subcellularLocation>
        <location evidence="1">Endoplasmic reticulum membrane</location>
        <topology evidence="1">Multi-pass membrane protein</topology>
    </subcellularLocation>
</comment>
<dbReference type="GO" id="GO:0005787">
    <property type="term" value="C:signal peptidase complex"/>
    <property type="evidence" value="ECO:0007669"/>
    <property type="project" value="InterPro"/>
</dbReference>
<keyword evidence="12" id="KW-1185">Reference proteome</keyword>
<evidence type="ECO:0000313" key="12">
    <source>
        <dbReference type="Proteomes" id="UP000178129"/>
    </source>
</evidence>
<keyword evidence="7 10" id="KW-0472">Membrane</keyword>
<evidence type="ECO:0000256" key="7">
    <source>
        <dbReference type="ARBA" id="ARBA00023136"/>
    </source>
</evidence>
<dbReference type="EMBL" id="FJUW01000002">
    <property type="protein sequence ID" value="CZS88961.1"/>
    <property type="molecule type" value="Genomic_DNA"/>
</dbReference>
<feature type="transmembrane region" description="Helical" evidence="10">
    <location>
        <begin position="119"/>
        <end position="139"/>
    </location>
</feature>
<dbReference type="STRING" id="914237.A0A1E1JTF1"/>
<feature type="compositionally biased region" description="Basic residues" evidence="9">
    <location>
        <begin position="274"/>
        <end position="283"/>
    </location>
</feature>
<dbReference type="PANTHER" id="PTHR13085:SF0">
    <property type="entry name" value="SIGNAL PEPTIDASE COMPLEX SUBUNIT 2"/>
    <property type="match status" value="1"/>
</dbReference>
<evidence type="ECO:0000256" key="5">
    <source>
        <dbReference type="ARBA" id="ARBA00022824"/>
    </source>
</evidence>
<dbReference type="GO" id="GO:0006465">
    <property type="term" value="P:signal peptide processing"/>
    <property type="evidence" value="ECO:0007669"/>
    <property type="project" value="InterPro"/>
</dbReference>
<keyword evidence="5" id="KW-0256">Endoplasmic reticulum</keyword>